<dbReference type="OrthoDB" id="7652129at2"/>
<dbReference type="EMBL" id="FOBO01000013">
    <property type="protein sequence ID" value="SEN20666.1"/>
    <property type="molecule type" value="Genomic_DNA"/>
</dbReference>
<dbReference type="RefSeq" id="WP_050662214.1">
    <property type="nucleotide sequence ID" value="NZ_CP118494.1"/>
</dbReference>
<proteinExistence type="predicted"/>
<evidence type="ECO:0000313" key="2">
    <source>
        <dbReference type="EMBL" id="SEN20666.1"/>
    </source>
</evidence>
<dbReference type="AlphaFoldDB" id="A0A0L6CWR6"/>
<evidence type="ECO:0000313" key="4">
    <source>
        <dbReference type="Proteomes" id="UP000182160"/>
    </source>
</evidence>
<accession>A0A0L6CWR6</accession>
<reference evidence="2 4" key="3">
    <citation type="submission" date="2016-10" db="EMBL/GenBank/DDBJ databases">
        <authorList>
            <person name="de Groot N.N."/>
        </authorList>
    </citation>
    <scope>NUCLEOTIDE SEQUENCE [LARGE SCALE GENOMIC DNA]</scope>
    <source>
        <strain evidence="2 4">DSM 11457</strain>
    </source>
</reference>
<keyword evidence="3" id="KW-1185">Reference proteome</keyword>
<sequence>MPGYNSKFELSVEDMDLIEAALRQTKSELSARVLPDMEQHDKTEDSIGEADETLRQIHDLLGRLHNQKVFYRPRRGAYIGG</sequence>
<dbReference type="PATRIC" id="fig|74031.6.peg.1325"/>
<dbReference type="EMBL" id="LGVV01000012">
    <property type="protein sequence ID" value="KNX42095.1"/>
    <property type="molecule type" value="Genomic_DNA"/>
</dbReference>
<evidence type="ECO:0000313" key="1">
    <source>
        <dbReference type="EMBL" id="KNX42095.1"/>
    </source>
</evidence>
<dbReference type="Proteomes" id="UP000037046">
    <property type="component" value="Unassembled WGS sequence"/>
</dbReference>
<dbReference type="Proteomes" id="UP000182160">
    <property type="component" value="Unassembled WGS sequence"/>
</dbReference>
<protein>
    <submittedName>
        <fullName evidence="1">Uncharacterized protein</fullName>
    </submittedName>
</protein>
<name>A0A0L6CWR6_9RHOB</name>
<evidence type="ECO:0000313" key="3">
    <source>
        <dbReference type="Proteomes" id="UP000037046"/>
    </source>
</evidence>
<gene>
    <name evidence="1" type="ORF">ROTO_12980</name>
    <name evidence="2" type="ORF">SAMN04488077_11384</name>
</gene>
<reference evidence="3" key="1">
    <citation type="submission" date="2015-07" db="EMBL/GenBank/DDBJ databases">
        <title>Draft Genome Sequence of Roseovarius tolerans EL-164, a producer of N-Acylated Alanine Methyl Esters (NAMEs).</title>
        <authorList>
            <person name="Voget S."/>
            <person name="Bruns H."/>
            <person name="Wagner-Doebler I."/>
            <person name="Schulz S."/>
            <person name="Daniel R."/>
        </authorList>
    </citation>
    <scope>NUCLEOTIDE SEQUENCE [LARGE SCALE GENOMIC DNA]</scope>
    <source>
        <strain evidence="3">EL-164</strain>
    </source>
</reference>
<reference evidence="1" key="2">
    <citation type="submission" date="2015-07" db="EMBL/GenBank/DDBJ databases">
        <title>MeaNS - Measles Nucleotide Surveillance Program.</title>
        <authorList>
            <person name="Tran T."/>
            <person name="Druce J."/>
        </authorList>
    </citation>
    <scope>NUCLEOTIDE SEQUENCE</scope>
    <source>
        <strain evidence="1">EL-164</strain>
    </source>
</reference>
<organism evidence="1 3">
    <name type="scientific">Roseovarius tolerans</name>
    <dbReference type="NCBI Taxonomy" id="74031"/>
    <lineage>
        <taxon>Bacteria</taxon>
        <taxon>Pseudomonadati</taxon>
        <taxon>Pseudomonadota</taxon>
        <taxon>Alphaproteobacteria</taxon>
        <taxon>Rhodobacterales</taxon>
        <taxon>Roseobacteraceae</taxon>
        <taxon>Roseovarius</taxon>
    </lineage>
</organism>
<dbReference type="STRING" id="74031.SAMN04488077_11384"/>